<reference evidence="1 2" key="1">
    <citation type="submission" date="2024-10" db="EMBL/GenBank/DDBJ databases">
        <title>The Natural Products Discovery Center: Release of the First 8490 Sequenced Strains for Exploring Actinobacteria Biosynthetic Diversity.</title>
        <authorList>
            <person name="Kalkreuter E."/>
            <person name="Kautsar S.A."/>
            <person name="Yang D."/>
            <person name="Bader C.D."/>
            <person name="Teijaro C.N."/>
            <person name="Fluegel L."/>
            <person name="Davis C.M."/>
            <person name="Simpson J.R."/>
            <person name="Lauterbach L."/>
            <person name="Steele A.D."/>
            <person name="Gui C."/>
            <person name="Meng S."/>
            <person name="Li G."/>
            <person name="Viehrig K."/>
            <person name="Ye F."/>
            <person name="Su P."/>
            <person name="Kiefer A.F."/>
            <person name="Nichols A."/>
            <person name="Cepeda A.J."/>
            <person name="Yan W."/>
            <person name="Fan B."/>
            <person name="Jiang Y."/>
            <person name="Adhikari A."/>
            <person name="Zheng C.-J."/>
            <person name="Schuster L."/>
            <person name="Cowan T.M."/>
            <person name="Smanski M.J."/>
            <person name="Chevrette M.G."/>
            <person name="De Carvalho L.P.S."/>
            <person name="Shen B."/>
        </authorList>
    </citation>
    <scope>NUCLEOTIDE SEQUENCE [LARGE SCALE GENOMIC DNA]</scope>
    <source>
        <strain evidence="1 2">NPDC019275</strain>
    </source>
</reference>
<keyword evidence="2" id="KW-1185">Reference proteome</keyword>
<evidence type="ECO:0000313" key="1">
    <source>
        <dbReference type="EMBL" id="MFI2477973.1"/>
    </source>
</evidence>
<dbReference type="RefSeq" id="WP_357403029.1">
    <property type="nucleotide sequence ID" value="NZ_JBEYCD010000003.1"/>
</dbReference>
<accession>A0ABW7XAI3</accession>
<name>A0ABW7XAI3_9NOCA</name>
<gene>
    <name evidence="1" type="ORF">ACH49W_31810</name>
</gene>
<proteinExistence type="predicted"/>
<dbReference type="EMBL" id="JBIRYO010000031">
    <property type="protein sequence ID" value="MFI2477973.1"/>
    <property type="molecule type" value="Genomic_DNA"/>
</dbReference>
<organism evidence="1 2">
    <name type="scientific">Nocardia xishanensis</name>
    <dbReference type="NCBI Taxonomy" id="238964"/>
    <lineage>
        <taxon>Bacteria</taxon>
        <taxon>Bacillati</taxon>
        <taxon>Actinomycetota</taxon>
        <taxon>Actinomycetes</taxon>
        <taxon>Mycobacteriales</taxon>
        <taxon>Nocardiaceae</taxon>
        <taxon>Nocardia</taxon>
    </lineage>
</organism>
<sequence>MPGEVGADLVDAELPELLYQVGSGSDFAVGQFGVAMQVVPVPDQFGFEIPQGLVDSISERGGRHR</sequence>
<evidence type="ECO:0000313" key="2">
    <source>
        <dbReference type="Proteomes" id="UP001611415"/>
    </source>
</evidence>
<dbReference type="Proteomes" id="UP001611415">
    <property type="component" value="Unassembled WGS sequence"/>
</dbReference>
<comment type="caution">
    <text evidence="1">The sequence shown here is derived from an EMBL/GenBank/DDBJ whole genome shotgun (WGS) entry which is preliminary data.</text>
</comment>
<protein>
    <submittedName>
        <fullName evidence="1">Uncharacterized protein</fullName>
    </submittedName>
</protein>